<reference evidence="2 3" key="1">
    <citation type="submission" date="2017-02" db="EMBL/GenBank/DDBJ databases">
        <authorList>
            <person name="Peterson S.W."/>
        </authorList>
    </citation>
    <scope>NUCLEOTIDE SEQUENCE [LARGE SCALE GENOMIC DNA]</scope>
    <source>
        <strain evidence="2 3">ATCC 51222</strain>
    </source>
</reference>
<feature type="transmembrane region" description="Helical" evidence="1">
    <location>
        <begin position="21"/>
        <end position="45"/>
    </location>
</feature>
<evidence type="ECO:0000256" key="1">
    <source>
        <dbReference type="SAM" id="Phobius"/>
    </source>
</evidence>
<name>A0A1T4K1F0_9FIRM</name>
<dbReference type="Proteomes" id="UP000190657">
    <property type="component" value="Unassembled WGS sequence"/>
</dbReference>
<organism evidence="2 3">
    <name type="scientific">Eubacterium coprostanoligenes</name>
    <dbReference type="NCBI Taxonomy" id="290054"/>
    <lineage>
        <taxon>Bacteria</taxon>
        <taxon>Bacillati</taxon>
        <taxon>Bacillota</taxon>
        <taxon>Clostridia</taxon>
        <taxon>Eubacteriales</taxon>
        <taxon>Eubacteriaceae</taxon>
        <taxon>Eubacterium</taxon>
    </lineage>
</organism>
<evidence type="ECO:0000313" key="2">
    <source>
        <dbReference type="EMBL" id="SJZ36280.1"/>
    </source>
</evidence>
<keyword evidence="1" id="KW-0812">Transmembrane</keyword>
<dbReference type="EMBL" id="FUWW01000002">
    <property type="protein sequence ID" value="SJZ36280.1"/>
    <property type="molecule type" value="Genomic_DNA"/>
</dbReference>
<protein>
    <submittedName>
        <fullName evidence="2">Uncharacterized protein</fullName>
    </submittedName>
</protein>
<accession>A0A1T4K1F0</accession>
<keyword evidence="3" id="KW-1185">Reference proteome</keyword>
<keyword evidence="1" id="KW-1133">Transmembrane helix</keyword>
<gene>
    <name evidence="2" type="ORF">SAMN02745114_00238</name>
</gene>
<proteinExistence type="predicted"/>
<keyword evidence="1" id="KW-0472">Membrane</keyword>
<dbReference type="AlphaFoldDB" id="A0A1T4K1F0"/>
<dbReference type="RefSeq" id="WP_078767744.1">
    <property type="nucleotide sequence ID" value="NZ_FUWW01000002.1"/>
</dbReference>
<evidence type="ECO:0000313" key="3">
    <source>
        <dbReference type="Proteomes" id="UP000190657"/>
    </source>
</evidence>
<sequence length="183" mass="20144">MANKRYKSTPKRTKSIVFKAVVFPLVAGIIIALLTVFVGFGGSFFDMPKGFAVSYFDSKNGGTKIAQITCSDAELPVVDSYEYSSLADSVCYKKGANFGEVGVGYYLALDNNIKSFDEQNVSVSAGEKTYSYKYKGKFSADNETEVLNHICNMSKGFVLYTQNAEKYGFSSGYTAYIYEEVAE</sequence>
<dbReference type="STRING" id="290054.SAMN02745114_00238"/>